<evidence type="ECO:0000313" key="6">
    <source>
        <dbReference type="Proteomes" id="UP000505377"/>
    </source>
</evidence>
<accession>A0A6M6JU50</accession>
<sequence length="134" mass="14677">MRTLWRSLAEHGLRLSQHAVLVALHDFGPLAQAEIADRLDLDRSQVVGFVDALERHGFVTRSRDPRDRRRTLVALTDAGAAAERRVTEAARDLQPALFAALSPAELDQLVGLLTRVLDAHDAARLGPGHPLRPG</sequence>
<proteinExistence type="predicted"/>
<dbReference type="InterPro" id="IPR039422">
    <property type="entry name" value="MarR/SlyA-like"/>
</dbReference>
<organism evidence="5 6">
    <name type="scientific">Pseudonocardia broussonetiae</name>
    <dbReference type="NCBI Taxonomy" id="2736640"/>
    <lineage>
        <taxon>Bacteria</taxon>
        <taxon>Bacillati</taxon>
        <taxon>Actinomycetota</taxon>
        <taxon>Actinomycetes</taxon>
        <taxon>Pseudonocardiales</taxon>
        <taxon>Pseudonocardiaceae</taxon>
        <taxon>Pseudonocardia</taxon>
    </lineage>
</organism>
<dbReference type="SUPFAM" id="SSF46785">
    <property type="entry name" value="Winged helix' DNA-binding domain"/>
    <property type="match status" value="1"/>
</dbReference>
<dbReference type="PROSITE" id="PS50995">
    <property type="entry name" value="HTH_MARR_2"/>
    <property type="match status" value="1"/>
</dbReference>
<dbReference type="EMBL" id="CP053564">
    <property type="protein sequence ID" value="QJY50793.1"/>
    <property type="molecule type" value="Genomic_DNA"/>
</dbReference>
<dbReference type="AlphaFoldDB" id="A0A6M6JU50"/>
<keyword evidence="1" id="KW-0805">Transcription regulation</keyword>
<name>A0A6M6JU50_9PSEU</name>
<feature type="domain" description="HTH marR-type" evidence="4">
    <location>
        <begin position="1"/>
        <end position="118"/>
    </location>
</feature>
<evidence type="ECO:0000256" key="1">
    <source>
        <dbReference type="ARBA" id="ARBA00023015"/>
    </source>
</evidence>
<dbReference type="Proteomes" id="UP000505377">
    <property type="component" value="Chromosome"/>
</dbReference>
<dbReference type="PANTHER" id="PTHR33164">
    <property type="entry name" value="TRANSCRIPTIONAL REGULATOR, MARR FAMILY"/>
    <property type="match status" value="1"/>
</dbReference>
<protein>
    <submittedName>
        <fullName evidence="5">MarR family transcriptional regulator</fullName>
    </submittedName>
</protein>
<dbReference type="InterPro" id="IPR023187">
    <property type="entry name" value="Tscrpt_reg_MarR-type_CS"/>
</dbReference>
<keyword evidence="3" id="KW-0804">Transcription</keyword>
<dbReference type="InterPro" id="IPR036388">
    <property type="entry name" value="WH-like_DNA-bd_sf"/>
</dbReference>
<gene>
    <name evidence="5" type="ORF">HOP40_21275</name>
</gene>
<dbReference type="KEGG" id="pbro:HOP40_21275"/>
<evidence type="ECO:0000313" key="5">
    <source>
        <dbReference type="EMBL" id="QJY50793.1"/>
    </source>
</evidence>
<dbReference type="InterPro" id="IPR000835">
    <property type="entry name" value="HTH_MarR-typ"/>
</dbReference>
<dbReference type="GO" id="GO:0003700">
    <property type="term" value="F:DNA-binding transcription factor activity"/>
    <property type="evidence" value="ECO:0007669"/>
    <property type="project" value="InterPro"/>
</dbReference>
<evidence type="ECO:0000256" key="3">
    <source>
        <dbReference type="ARBA" id="ARBA00023163"/>
    </source>
</evidence>
<dbReference type="SMART" id="SM00347">
    <property type="entry name" value="HTH_MARR"/>
    <property type="match status" value="1"/>
</dbReference>
<keyword evidence="6" id="KW-1185">Reference proteome</keyword>
<evidence type="ECO:0000256" key="2">
    <source>
        <dbReference type="ARBA" id="ARBA00023125"/>
    </source>
</evidence>
<dbReference type="PRINTS" id="PR00598">
    <property type="entry name" value="HTHMARR"/>
</dbReference>
<keyword evidence="2" id="KW-0238">DNA-binding</keyword>
<dbReference type="Gene3D" id="1.10.10.10">
    <property type="entry name" value="Winged helix-like DNA-binding domain superfamily/Winged helix DNA-binding domain"/>
    <property type="match status" value="1"/>
</dbReference>
<dbReference type="GO" id="GO:0006950">
    <property type="term" value="P:response to stress"/>
    <property type="evidence" value="ECO:0007669"/>
    <property type="project" value="TreeGrafter"/>
</dbReference>
<dbReference type="PROSITE" id="PS01117">
    <property type="entry name" value="HTH_MARR_1"/>
    <property type="match status" value="1"/>
</dbReference>
<dbReference type="Pfam" id="PF01047">
    <property type="entry name" value="MarR"/>
    <property type="match status" value="1"/>
</dbReference>
<dbReference type="GO" id="GO:0003677">
    <property type="term" value="F:DNA binding"/>
    <property type="evidence" value="ECO:0007669"/>
    <property type="project" value="UniProtKB-KW"/>
</dbReference>
<dbReference type="InterPro" id="IPR036390">
    <property type="entry name" value="WH_DNA-bd_sf"/>
</dbReference>
<dbReference type="PANTHER" id="PTHR33164:SF43">
    <property type="entry name" value="HTH-TYPE TRANSCRIPTIONAL REPRESSOR YETL"/>
    <property type="match status" value="1"/>
</dbReference>
<reference evidence="5 6" key="1">
    <citation type="submission" date="2020-05" db="EMBL/GenBank/DDBJ databases">
        <authorList>
            <person name="Mo P."/>
        </authorList>
    </citation>
    <scope>NUCLEOTIDE SEQUENCE [LARGE SCALE GENOMIC DNA]</scope>
    <source>
        <strain evidence="5 6">Gen01</strain>
    </source>
</reference>
<evidence type="ECO:0000259" key="4">
    <source>
        <dbReference type="PROSITE" id="PS50995"/>
    </source>
</evidence>